<keyword evidence="2" id="KW-0812">Transmembrane</keyword>
<feature type="signal peptide" evidence="3">
    <location>
        <begin position="1"/>
        <end position="30"/>
    </location>
</feature>
<dbReference type="NCBIfam" id="TIGR01167">
    <property type="entry name" value="LPXTG_anchor"/>
    <property type="match status" value="1"/>
</dbReference>
<evidence type="ECO:0000256" key="2">
    <source>
        <dbReference type="SAM" id="Phobius"/>
    </source>
</evidence>
<feature type="compositionally biased region" description="Low complexity" evidence="1">
    <location>
        <begin position="29"/>
        <end position="96"/>
    </location>
</feature>
<evidence type="ECO:0000313" key="4">
    <source>
        <dbReference type="EMBL" id="WTZ11275.1"/>
    </source>
</evidence>
<feature type="region of interest" description="Disordered" evidence="1">
    <location>
        <begin position="259"/>
        <end position="291"/>
    </location>
</feature>
<evidence type="ECO:0000256" key="1">
    <source>
        <dbReference type="SAM" id="MobiDB-lite"/>
    </source>
</evidence>
<feature type="region of interest" description="Disordered" evidence="1">
    <location>
        <begin position="29"/>
        <end position="116"/>
    </location>
</feature>
<keyword evidence="2" id="KW-0472">Membrane</keyword>
<dbReference type="EMBL" id="CP109546">
    <property type="protein sequence ID" value="WTZ11275.1"/>
    <property type="molecule type" value="Genomic_DNA"/>
</dbReference>
<protein>
    <submittedName>
        <fullName evidence="4">LPXTG cell wall anchor domain-containing protein</fullName>
    </submittedName>
</protein>
<feature type="compositionally biased region" description="Acidic residues" evidence="1">
    <location>
        <begin position="97"/>
        <end position="109"/>
    </location>
</feature>
<feature type="compositionally biased region" description="Polar residues" evidence="1">
    <location>
        <begin position="279"/>
        <end position="291"/>
    </location>
</feature>
<proteinExistence type="predicted"/>
<keyword evidence="3" id="KW-0732">Signal</keyword>
<keyword evidence="2" id="KW-1133">Transmembrane helix</keyword>
<dbReference type="AlphaFoldDB" id="A0AAU3I4F6"/>
<reference evidence="4" key="1">
    <citation type="submission" date="2022-10" db="EMBL/GenBank/DDBJ databases">
        <title>The complete genomes of actinobacterial strains from the NBC collection.</title>
        <authorList>
            <person name="Joergensen T.S."/>
            <person name="Alvarez Arevalo M."/>
            <person name="Sterndorff E.B."/>
            <person name="Faurdal D."/>
            <person name="Vuksanovic O."/>
            <person name="Mourched A.-S."/>
            <person name="Charusanti P."/>
            <person name="Shaw S."/>
            <person name="Blin K."/>
            <person name="Weber T."/>
        </authorList>
    </citation>
    <scope>NUCLEOTIDE SEQUENCE</scope>
    <source>
        <strain evidence="4">NBC_01393</strain>
    </source>
</reference>
<gene>
    <name evidence="4" type="ORF">OG699_26840</name>
</gene>
<name>A0AAU3I4F6_9ACTN</name>
<organism evidence="4">
    <name type="scientific">Streptomyces sp. NBC_01393</name>
    <dbReference type="NCBI Taxonomy" id="2903851"/>
    <lineage>
        <taxon>Bacteria</taxon>
        <taxon>Bacillati</taxon>
        <taxon>Actinomycetota</taxon>
        <taxon>Actinomycetes</taxon>
        <taxon>Kitasatosporales</taxon>
        <taxon>Streptomycetaceae</taxon>
        <taxon>Streptomyces</taxon>
    </lineage>
</organism>
<accession>A0AAU3I4F6</accession>
<dbReference type="NCBIfam" id="NF041528">
    <property type="entry name" value="strep_LAETG"/>
    <property type="match status" value="1"/>
</dbReference>
<feature type="transmembrane region" description="Helical" evidence="2">
    <location>
        <begin position="297"/>
        <end position="319"/>
    </location>
</feature>
<feature type="chain" id="PRO_5043502977" evidence="3">
    <location>
        <begin position="31"/>
        <end position="328"/>
    </location>
</feature>
<sequence length="328" mass="32894">MKLRRAMATAAATAVIAPLALLSVAPAAFAEESPSPSASVSESATESAEPSQSESAGPTGTASASTSASSSASESAPAPSTSTSESAPAPSVSASESEPEESPEPEPSDCSDSKVQVSINGLPGKIEAGSGWHKFSLDVLNNSDSTLSDLGFFAGASPDKNGEDMFKSKQVQLQAYNPDDKVWEDVDDGGYAVGFVGYTDELKPDYEVDIPLRINVKSSAPVGAGFSLGASIYGDADSECIGYGEVAYKFQIVAAGTDTDGTKPQGGGKVPVSDKPADKSNTPSVDGSLAETGSSSALPMIGLAGGIAVVAGAGALVVVRRRKSGASA</sequence>
<evidence type="ECO:0000256" key="3">
    <source>
        <dbReference type="SAM" id="SignalP"/>
    </source>
</evidence>